<feature type="domain" description="Homing endonuclease LAGLIDADG" evidence="1">
    <location>
        <begin position="11"/>
        <end position="99"/>
    </location>
</feature>
<evidence type="ECO:0000259" key="1">
    <source>
        <dbReference type="Pfam" id="PF00961"/>
    </source>
</evidence>
<proteinExistence type="predicted"/>
<reference evidence="2 3" key="1">
    <citation type="submission" date="2017-04" db="EMBL/GenBank/DDBJ databases">
        <title>Draft Aigarchaeota genome from a New Zealand hot spring.</title>
        <authorList>
            <person name="Reysenbach A.-L."/>
            <person name="Donaho J.A."/>
            <person name="Gerhart J."/>
            <person name="Kelley J.F."/>
            <person name="Kouba K."/>
            <person name="Podar M."/>
            <person name="Stott M."/>
        </authorList>
    </citation>
    <scope>NUCLEOTIDE SEQUENCE [LARGE SCALE GENOMIC DNA]</scope>
    <source>
        <strain evidence="2">NZ13_MG1</strain>
    </source>
</reference>
<sequence length="107" mass="12117">MTGELEKGYVSGLIDAEASFSVSVKVQNNLRCKVRVDPVFSITQMSRKPLEIAQRVLGCGRIIRKPGQTHLWMLVVDRLDDLSQRLIPALNELKLISKNLYTVCFEK</sequence>
<dbReference type="InterPro" id="IPR027434">
    <property type="entry name" value="Homing_endonucl"/>
</dbReference>
<protein>
    <recommendedName>
        <fullName evidence="1">Homing endonuclease LAGLIDADG domain-containing protein</fullName>
    </recommendedName>
</protein>
<gene>
    <name evidence="2" type="ORF">B9J98_03395</name>
</gene>
<dbReference type="EMBL" id="NDWU01000006">
    <property type="protein sequence ID" value="PUA32942.1"/>
    <property type="molecule type" value="Genomic_DNA"/>
</dbReference>
<dbReference type="SUPFAM" id="SSF55608">
    <property type="entry name" value="Homing endonucleases"/>
    <property type="match status" value="1"/>
</dbReference>
<accession>A0A2R7Y7W0</accession>
<organism evidence="2 3">
    <name type="scientific">Candidatus Terraquivivens tikiterensis</name>
    <dbReference type="NCBI Taxonomy" id="1980982"/>
    <lineage>
        <taxon>Archaea</taxon>
        <taxon>Nitrososphaerota</taxon>
        <taxon>Candidatus Wolframiiraptoraceae</taxon>
        <taxon>Candidatus Terraquivivens</taxon>
    </lineage>
</organism>
<name>A0A2R7Y7W0_9ARCH</name>
<dbReference type="InterPro" id="IPR004860">
    <property type="entry name" value="LAGLIDADG_dom"/>
</dbReference>
<dbReference type="AlphaFoldDB" id="A0A2R7Y7W0"/>
<comment type="caution">
    <text evidence="2">The sequence shown here is derived from an EMBL/GenBank/DDBJ whole genome shotgun (WGS) entry which is preliminary data.</text>
</comment>
<evidence type="ECO:0000313" key="2">
    <source>
        <dbReference type="EMBL" id="PUA32942.1"/>
    </source>
</evidence>
<dbReference type="Gene3D" id="3.10.28.10">
    <property type="entry name" value="Homing endonucleases"/>
    <property type="match status" value="1"/>
</dbReference>
<dbReference type="GO" id="GO:0004519">
    <property type="term" value="F:endonuclease activity"/>
    <property type="evidence" value="ECO:0007669"/>
    <property type="project" value="InterPro"/>
</dbReference>
<dbReference type="Pfam" id="PF00961">
    <property type="entry name" value="LAGLIDADG_1"/>
    <property type="match status" value="1"/>
</dbReference>
<evidence type="ECO:0000313" key="3">
    <source>
        <dbReference type="Proteomes" id="UP000244066"/>
    </source>
</evidence>
<dbReference type="Proteomes" id="UP000244066">
    <property type="component" value="Unassembled WGS sequence"/>
</dbReference>